<comment type="similarity">
    <text evidence="4 12">Belongs to the serine/threonine dehydratase family.</text>
</comment>
<dbReference type="SUPFAM" id="SSF53686">
    <property type="entry name" value="Tryptophan synthase beta subunit-like PLP-dependent enzymes"/>
    <property type="match status" value="1"/>
</dbReference>
<keyword evidence="9 12" id="KW-0456">Lyase</keyword>
<evidence type="ECO:0000313" key="15">
    <source>
        <dbReference type="Proteomes" id="UP001589654"/>
    </source>
</evidence>
<reference evidence="14 15" key="1">
    <citation type="submission" date="2024-09" db="EMBL/GenBank/DDBJ databases">
        <authorList>
            <person name="Sun Q."/>
            <person name="Mori K."/>
        </authorList>
    </citation>
    <scope>NUCLEOTIDE SEQUENCE [LARGE SCALE GENOMIC DNA]</scope>
    <source>
        <strain evidence="14 15">CECT 7682</strain>
    </source>
</reference>
<evidence type="ECO:0000313" key="14">
    <source>
        <dbReference type="EMBL" id="MFB9212591.1"/>
    </source>
</evidence>
<dbReference type="Pfam" id="PF00585">
    <property type="entry name" value="Thr_dehydrat_C"/>
    <property type="match status" value="1"/>
</dbReference>
<comment type="caution">
    <text evidence="14">The sequence shown here is derived from an EMBL/GenBank/DDBJ whole genome shotgun (WGS) entry which is preliminary data.</text>
</comment>
<dbReference type="PANTHER" id="PTHR48078:SF11">
    <property type="entry name" value="THREONINE DEHYDRATASE, MITOCHONDRIAL"/>
    <property type="match status" value="1"/>
</dbReference>
<dbReference type="NCBIfam" id="TIGR02079">
    <property type="entry name" value="THD1"/>
    <property type="match status" value="1"/>
</dbReference>
<keyword evidence="15" id="KW-1185">Reference proteome</keyword>
<comment type="cofactor">
    <cofactor evidence="2 12">
        <name>pyridoxal 5'-phosphate</name>
        <dbReference type="ChEBI" id="CHEBI:597326"/>
    </cofactor>
</comment>
<evidence type="ECO:0000256" key="2">
    <source>
        <dbReference type="ARBA" id="ARBA00001933"/>
    </source>
</evidence>
<accession>A0ABV5J7F2</accession>
<dbReference type="InterPro" id="IPR050147">
    <property type="entry name" value="Ser/Thr_Dehydratase"/>
</dbReference>
<dbReference type="EMBL" id="JBHMEW010000062">
    <property type="protein sequence ID" value="MFB9212591.1"/>
    <property type="molecule type" value="Genomic_DNA"/>
</dbReference>
<organism evidence="14 15">
    <name type="scientific">Echinicola jeungdonensis</name>
    <dbReference type="NCBI Taxonomy" id="709343"/>
    <lineage>
        <taxon>Bacteria</taxon>
        <taxon>Pseudomonadati</taxon>
        <taxon>Bacteroidota</taxon>
        <taxon>Cytophagia</taxon>
        <taxon>Cytophagales</taxon>
        <taxon>Cyclobacteriaceae</taxon>
        <taxon>Echinicola</taxon>
    </lineage>
</organism>
<evidence type="ECO:0000256" key="9">
    <source>
        <dbReference type="ARBA" id="ARBA00023239"/>
    </source>
</evidence>
<dbReference type="InterPro" id="IPR001926">
    <property type="entry name" value="TrpB-like_PALP"/>
</dbReference>
<gene>
    <name evidence="12 14" type="primary">ilvA</name>
    <name evidence="14" type="ORF">ACFFUR_12315</name>
</gene>
<dbReference type="InterPro" id="IPR000634">
    <property type="entry name" value="Ser/Thr_deHydtase_PyrdxlP-BS"/>
</dbReference>
<name>A0ABV5J7F2_9BACT</name>
<dbReference type="PANTHER" id="PTHR48078">
    <property type="entry name" value="THREONINE DEHYDRATASE, MITOCHONDRIAL-RELATED"/>
    <property type="match status" value="1"/>
</dbReference>
<evidence type="ECO:0000256" key="4">
    <source>
        <dbReference type="ARBA" id="ARBA00010869"/>
    </source>
</evidence>
<dbReference type="NCBIfam" id="NF006390">
    <property type="entry name" value="PRK08639.1"/>
    <property type="match status" value="1"/>
</dbReference>
<dbReference type="CDD" id="cd01562">
    <property type="entry name" value="Thr-dehyd"/>
    <property type="match status" value="1"/>
</dbReference>
<dbReference type="InterPro" id="IPR038110">
    <property type="entry name" value="TD_ACT-like_sf"/>
</dbReference>
<keyword evidence="7 12" id="KW-0412">Isoleucine biosynthesis</keyword>
<sequence>MSAVTFEGIVQAGHLLANVVTSTPLQYNYQLSEEYGCNLYLKREDLQVVRSYKLRGAYNMISNLSEEEQSRGVVCASAGNHAQGVAFACKNLGIKGTIFIPSTTPPQKIKRMQLFGKDMVKIVLTGDTYDDAFQTASSFCQDRGAVFVHPFDDVKVIEGQGTVGKEILDEAKFPIDYLFLPIGGGGLAAGISTYFSKISPQTHIIGTEPEGAPSMLTAIQKSSTVPLKDIDGFVDGAAVKRVGEIPFQICKESIKEMHLVPEGRICTTILDLYNNEGIVVEPAGAMTLAALSLYDREKIKGKNVICVVSGGNNDIMRTAEIKERSLLYEGLKHYFMVQFPQRPGALKDFVSKILGPNDDIAYFQFTKKNNRENGPAVVGVELKDPNDVHGLFKRMDEKRIKYNYLNDNLELLTLLM</sequence>
<dbReference type="Gene3D" id="3.40.1020.10">
    <property type="entry name" value="Biosynthetic Threonine Deaminase, Domain 3"/>
    <property type="match status" value="1"/>
</dbReference>
<dbReference type="InterPro" id="IPR036052">
    <property type="entry name" value="TrpB-like_PALP_sf"/>
</dbReference>
<evidence type="ECO:0000256" key="6">
    <source>
        <dbReference type="ARBA" id="ARBA00022605"/>
    </source>
</evidence>
<comment type="function">
    <text evidence="11 12">Catalyzes the anaerobic formation of alpha-ketobutyrate and ammonia from threonine in a two-step reaction. The first step involved a dehydration of threonine and a production of enamine intermediates (aminocrotonate), which tautomerizes to its imine form (iminobutyrate). Both intermediates are unstable and short-lived. The second step is the nonenzymatic hydrolysis of the enamine/imine intermediates to form 2-ketobutyrate and free ammonia. In the low water environment of the cell, the second step is accelerated by RidA.</text>
</comment>
<keyword evidence="10 12" id="KW-0100">Branched-chain amino acid biosynthesis</keyword>
<comment type="catalytic activity">
    <reaction evidence="1 12">
        <text>L-threonine = 2-oxobutanoate + NH4(+)</text>
        <dbReference type="Rhea" id="RHEA:22108"/>
        <dbReference type="ChEBI" id="CHEBI:16763"/>
        <dbReference type="ChEBI" id="CHEBI:28938"/>
        <dbReference type="ChEBI" id="CHEBI:57926"/>
        <dbReference type="EC" id="4.3.1.19"/>
    </reaction>
</comment>
<dbReference type="GO" id="GO:0004794">
    <property type="term" value="F:threonine deaminase activity"/>
    <property type="evidence" value="ECO:0007669"/>
    <property type="project" value="UniProtKB-EC"/>
</dbReference>
<protein>
    <recommendedName>
        <fullName evidence="12">L-threonine dehydratase</fullName>
        <ecNumber evidence="12">4.3.1.19</ecNumber>
    </recommendedName>
    <alternativeName>
        <fullName evidence="12">Threonine deaminase</fullName>
    </alternativeName>
</protein>
<proteinExistence type="inferred from homology"/>
<evidence type="ECO:0000256" key="8">
    <source>
        <dbReference type="ARBA" id="ARBA00022898"/>
    </source>
</evidence>
<dbReference type="EC" id="4.3.1.19" evidence="12"/>
<dbReference type="Gene3D" id="3.40.50.1100">
    <property type="match status" value="2"/>
</dbReference>
<dbReference type="InterPro" id="IPR011820">
    <property type="entry name" value="IlvA"/>
</dbReference>
<evidence type="ECO:0000256" key="12">
    <source>
        <dbReference type="RuleBase" id="RU362012"/>
    </source>
</evidence>
<dbReference type="Proteomes" id="UP001589654">
    <property type="component" value="Unassembled WGS sequence"/>
</dbReference>
<dbReference type="RefSeq" id="WP_290249342.1">
    <property type="nucleotide sequence ID" value="NZ_JAUFQT010000002.1"/>
</dbReference>
<dbReference type="PROSITE" id="PS51672">
    <property type="entry name" value="ACT_LIKE"/>
    <property type="match status" value="1"/>
</dbReference>
<keyword evidence="8 12" id="KW-0663">Pyridoxal phosphate</keyword>
<evidence type="ECO:0000256" key="3">
    <source>
        <dbReference type="ARBA" id="ARBA00004810"/>
    </source>
</evidence>
<dbReference type="PROSITE" id="PS00165">
    <property type="entry name" value="DEHYDRATASE_SER_THR"/>
    <property type="match status" value="1"/>
</dbReference>
<dbReference type="InterPro" id="IPR001721">
    <property type="entry name" value="TD_ACT-like"/>
</dbReference>
<comment type="pathway">
    <text evidence="3 12">Amino-acid biosynthesis; L-isoleucine biosynthesis; 2-oxobutanoate from L-threonine: step 1/1.</text>
</comment>
<evidence type="ECO:0000256" key="10">
    <source>
        <dbReference type="ARBA" id="ARBA00023304"/>
    </source>
</evidence>
<comment type="subunit">
    <text evidence="5 12">Homotetramer.</text>
</comment>
<evidence type="ECO:0000256" key="5">
    <source>
        <dbReference type="ARBA" id="ARBA00011881"/>
    </source>
</evidence>
<evidence type="ECO:0000259" key="13">
    <source>
        <dbReference type="PROSITE" id="PS51672"/>
    </source>
</evidence>
<dbReference type="Pfam" id="PF00291">
    <property type="entry name" value="PALP"/>
    <property type="match status" value="1"/>
</dbReference>
<feature type="domain" description="ACT-like" evidence="13">
    <location>
        <begin position="333"/>
        <end position="407"/>
    </location>
</feature>
<evidence type="ECO:0000256" key="7">
    <source>
        <dbReference type="ARBA" id="ARBA00022624"/>
    </source>
</evidence>
<evidence type="ECO:0000256" key="1">
    <source>
        <dbReference type="ARBA" id="ARBA00001274"/>
    </source>
</evidence>
<evidence type="ECO:0000256" key="11">
    <source>
        <dbReference type="ARBA" id="ARBA00025527"/>
    </source>
</evidence>
<keyword evidence="6 12" id="KW-0028">Amino-acid biosynthesis</keyword>